<accession>M2QDV3</accession>
<dbReference type="AlphaFoldDB" id="M2QDV3"/>
<sequence length="47" mass="5160">MYEFATPDFPDYLMLAHRDEPSSPDEAEVIYADLDSGTGYGGVCIIS</sequence>
<reference evidence="1 2" key="1">
    <citation type="journal article" date="2012" name="Proc. Natl. Acad. Sci. U.S.A.">
        <title>Comparative genomics of Ceriporiopsis subvermispora and Phanerochaete chrysosporium provide insight into selective ligninolysis.</title>
        <authorList>
            <person name="Fernandez-Fueyo E."/>
            <person name="Ruiz-Duenas F.J."/>
            <person name="Ferreira P."/>
            <person name="Floudas D."/>
            <person name="Hibbett D.S."/>
            <person name="Canessa P."/>
            <person name="Larrondo L.F."/>
            <person name="James T.Y."/>
            <person name="Seelenfreund D."/>
            <person name="Lobos S."/>
            <person name="Polanco R."/>
            <person name="Tello M."/>
            <person name="Honda Y."/>
            <person name="Watanabe T."/>
            <person name="Watanabe T."/>
            <person name="Ryu J.S."/>
            <person name="Kubicek C.P."/>
            <person name="Schmoll M."/>
            <person name="Gaskell J."/>
            <person name="Hammel K.E."/>
            <person name="St John F.J."/>
            <person name="Vanden Wymelenberg A."/>
            <person name="Sabat G."/>
            <person name="Splinter BonDurant S."/>
            <person name="Syed K."/>
            <person name="Yadav J.S."/>
            <person name="Doddapaneni H."/>
            <person name="Subramanian V."/>
            <person name="Lavin J.L."/>
            <person name="Oguiza J.A."/>
            <person name="Perez G."/>
            <person name="Pisabarro A.G."/>
            <person name="Ramirez L."/>
            <person name="Santoyo F."/>
            <person name="Master E."/>
            <person name="Coutinho P.M."/>
            <person name="Henrissat B."/>
            <person name="Lombard V."/>
            <person name="Magnuson J.K."/>
            <person name="Kuees U."/>
            <person name="Hori C."/>
            <person name="Igarashi K."/>
            <person name="Samejima M."/>
            <person name="Held B.W."/>
            <person name="Barry K.W."/>
            <person name="LaButti K.M."/>
            <person name="Lapidus A."/>
            <person name="Lindquist E.A."/>
            <person name="Lucas S.M."/>
            <person name="Riley R."/>
            <person name="Salamov A.A."/>
            <person name="Hoffmeister D."/>
            <person name="Schwenk D."/>
            <person name="Hadar Y."/>
            <person name="Yarden O."/>
            <person name="de Vries R.P."/>
            <person name="Wiebenga A."/>
            <person name="Stenlid J."/>
            <person name="Eastwood D."/>
            <person name="Grigoriev I.V."/>
            <person name="Berka R.M."/>
            <person name="Blanchette R.A."/>
            <person name="Kersten P."/>
            <person name="Martinez A.T."/>
            <person name="Vicuna R."/>
            <person name="Cullen D."/>
        </authorList>
    </citation>
    <scope>NUCLEOTIDE SEQUENCE [LARGE SCALE GENOMIC DNA]</scope>
    <source>
        <strain evidence="1 2">B</strain>
    </source>
</reference>
<proteinExistence type="predicted"/>
<evidence type="ECO:0000313" key="2">
    <source>
        <dbReference type="Proteomes" id="UP000016930"/>
    </source>
</evidence>
<organism evidence="1 2">
    <name type="scientific">Ceriporiopsis subvermispora (strain B)</name>
    <name type="common">White-rot fungus</name>
    <name type="synonym">Gelatoporia subvermispora</name>
    <dbReference type="NCBI Taxonomy" id="914234"/>
    <lineage>
        <taxon>Eukaryota</taxon>
        <taxon>Fungi</taxon>
        <taxon>Dikarya</taxon>
        <taxon>Basidiomycota</taxon>
        <taxon>Agaricomycotina</taxon>
        <taxon>Agaricomycetes</taxon>
        <taxon>Polyporales</taxon>
        <taxon>Gelatoporiaceae</taxon>
        <taxon>Gelatoporia</taxon>
    </lineage>
</organism>
<protein>
    <submittedName>
        <fullName evidence="1">B mating type pheromone-like protein</fullName>
    </submittedName>
</protein>
<keyword evidence="2" id="KW-1185">Reference proteome</keyword>
<dbReference type="EMBL" id="KB445801">
    <property type="protein sequence ID" value="EMD35233.1"/>
    <property type="molecule type" value="Genomic_DNA"/>
</dbReference>
<gene>
    <name evidence="1" type="primary">CsPh9</name>
    <name evidence="1" type="ORF">CERSUDRAFT_172168</name>
</gene>
<evidence type="ECO:0000313" key="1">
    <source>
        <dbReference type="EMBL" id="EMD35233.1"/>
    </source>
</evidence>
<dbReference type="HOGENOM" id="CLU_3175332_0_0_1"/>
<dbReference type="Proteomes" id="UP000016930">
    <property type="component" value="Unassembled WGS sequence"/>
</dbReference>
<name>M2QDV3_CERS8</name>